<gene>
    <name evidence="1" type="ORF">NBG84_27085</name>
</gene>
<dbReference type="RefSeq" id="WP_250922238.1">
    <property type="nucleotide sequence ID" value="NZ_JAMQAW010000034.1"/>
</dbReference>
<comment type="caution">
    <text evidence="1">The sequence shown here is derived from an EMBL/GenBank/DDBJ whole genome shotgun (WGS) entry which is preliminary data.</text>
</comment>
<reference evidence="1" key="1">
    <citation type="submission" date="2022-06" db="EMBL/GenBank/DDBJ databases">
        <title>Genome public.</title>
        <authorList>
            <person name="Sun Q."/>
        </authorList>
    </citation>
    <scope>NUCLEOTIDE SEQUENCE</scope>
    <source>
        <strain evidence="1">CWNU-1</strain>
    </source>
</reference>
<accession>A0ABT0UTM0</accession>
<name>A0ABT0UTM0_9ACTN</name>
<evidence type="ECO:0000313" key="2">
    <source>
        <dbReference type="Proteomes" id="UP001431429"/>
    </source>
</evidence>
<organism evidence="1 2">
    <name type="scientific">Streptomyces albipurpureus</name>
    <dbReference type="NCBI Taxonomy" id="2897419"/>
    <lineage>
        <taxon>Bacteria</taxon>
        <taxon>Bacillati</taxon>
        <taxon>Actinomycetota</taxon>
        <taxon>Actinomycetes</taxon>
        <taxon>Kitasatosporales</taxon>
        <taxon>Streptomycetaceae</taxon>
        <taxon>Streptomyces</taxon>
    </lineage>
</organism>
<evidence type="ECO:0000313" key="1">
    <source>
        <dbReference type="EMBL" id="MCM2391908.1"/>
    </source>
</evidence>
<proteinExistence type="predicted"/>
<keyword evidence="2" id="KW-1185">Reference proteome</keyword>
<sequence>MLPNSDPVPARAGTGRATVTARLIDAVRAGANCAAALPQHTPADVVDGWGPGR</sequence>
<dbReference type="EMBL" id="JAMQAW010000034">
    <property type="protein sequence ID" value="MCM2391908.1"/>
    <property type="molecule type" value="Genomic_DNA"/>
</dbReference>
<dbReference type="Proteomes" id="UP001431429">
    <property type="component" value="Unassembled WGS sequence"/>
</dbReference>
<protein>
    <submittedName>
        <fullName evidence="1">Uncharacterized protein</fullName>
    </submittedName>
</protein>